<name>A0A418YLX9_9SPHN</name>
<dbReference type="AlphaFoldDB" id="A0A418YLX9"/>
<gene>
    <name evidence="1" type="ORF">D0Z70_21335</name>
</gene>
<dbReference type="Proteomes" id="UP000283469">
    <property type="component" value="Unassembled WGS sequence"/>
</dbReference>
<sequence length="94" mass="10526">METEQFRQRQEAQRIADYGAAAITQDRRWIVGLAMVAVMMMANEAAPEAAQVARLSASQLQPKIAGLGATPRPLQHRQTYTTSTSKGKLRIWWI</sequence>
<protein>
    <submittedName>
        <fullName evidence="1">Uncharacterized protein</fullName>
    </submittedName>
</protein>
<comment type="caution">
    <text evidence="1">The sequence shown here is derived from an EMBL/GenBank/DDBJ whole genome shotgun (WGS) entry which is preliminary data.</text>
</comment>
<organism evidence="1 2">
    <name type="scientific">Sphingobium terrigena</name>
    <dbReference type="NCBI Taxonomy" id="2304063"/>
    <lineage>
        <taxon>Bacteria</taxon>
        <taxon>Pseudomonadati</taxon>
        <taxon>Pseudomonadota</taxon>
        <taxon>Alphaproteobacteria</taxon>
        <taxon>Sphingomonadales</taxon>
        <taxon>Sphingomonadaceae</taxon>
        <taxon>Sphingobium</taxon>
    </lineage>
</organism>
<reference evidence="1 2" key="1">
    <citation type="submission" date="2018-08" db="EMBL/GenBank/DDBJ databases">
        <title>Sphingobium sp. EO9.</title>
        <authorList>
            <person name="Park Y."/>
            <person name="Kim K.H."/>
            <person name="Jeon C.O."/>
        </authorList>
    </citation>
    <scope>NUCLEOTIDE SEQUENCE [LARGE SCALE GENOMIC DNA]</scope>
    <source>
        <strain evidence="1 2">EO9</strain>
    </source>
</reference>
<keyword evidence="2" id="KW-1185">Reference proteome</keyword>
<dbReference type="EMBL" id="QVRA01000032">
    <property type="protein sequence ID" value="RJG52150.1"/>
    <property type="molecule type" value="Genomic_DNA"/>
</dbReference>
<proteinExistence type="predicted"/>
<evidence type="ECO:0000313" key="2">
    <source>
        <dbReference type="Proteomes" id="UP000283469"/>
    </source>
</evidence>
<accession>A0A418YLX9</accession>
<evidence type="ECO:0000313" key="1">
    <source>
        <dbReference type="EMBL" id="RJG52150.1"/>
    </source>
</evidence>